<dbReference type="InterPro" id="IPR050482">
    <property type="entry name" value="Sensor_HK_TwoCompSys"/>
</dbReference>
<organism evidence="11 12">
    <name type="scientific">Lentzea guizhouensis</name>
    <dbReference type="NCBI Taxonomy" id="1586287"/>
    <lineage>
        <taxon>Bacteria</taxon>
        <taxon>Bacillati</taxon>
        <taxon>Actinomycetota</taxon>
        <taxon>Actinomycetes</taxon>
        <taxon>Pseudonocardiales</taxon>
        <taxon>Pseudonocardiaceae</taxon>
        <taxon>Lentzea</taxon>
    </lineage>
</organism>
<reference evidence="11 12" key="1">
    <citation type="submission" date="2016-07" db="EMBL/GenBank/DDBJ databases">
        <title>Complete genome sequence of the Lentzea guizhouensis DHS C013.</title>
        <authorList>
            <person name="Cao C."/>
        </authorList>
    </citation>
    <scope>NUCLEOTIDE SEQUENCE [LARGE SCALE GENOMIC DNA]</scope>
    <source>
        <strain evidence="11 12">DHS C013</strain>
    </source>
</reference>
<protein>
    <recommendedName>
        <fullName evidence="2">histidine kinase</fullName>
        <ecNumber evidence="2">2.7.13.3</ecNumber>
    </recommendedName>
</protein>
<dbReference type="GO" id="GO:0046983">
    <property type="term" value="F:protein dimerization activity"/>
    <property type="evidence" value="ECO:0007669"/>
    <property type="project" value="InterPro"/>
</dbReference>
<dbReference type="STRING" id="1586287.BBK82_41305"/>
<evidence type="ECO:0000313" key="12">
    <source>
        <dbReference type="Proteomes" id="UP000093053"/>
    </source>
</evidence>
<feature type="transmembrane region" description="Helical" evidence="9">
    <location>
        <begin position="105"/>
        <end position="125"/>
    </location>
</feature>
<dbReference type="EC" id="2.7.13.3" evidence="2"/>
<gene>
    <name evidence="11" type="ORF">BBK82_41305</name>
</gene>
<dbReference type="Pfam" id="PF07730">
    <property type="entry name" value="HisKA_3"/>
    <property type="match status" value="1"/>
</dbReference>
<dbReference type="OrthoDB" id="227596at2"/>
<dbReference type="GO" id="GO:0000155">
    <property type="term" value="F:phosphorelay sensor kinase activity"/>
    <property type="evidence" value="ECO:0007669"/>
    <property type="project" value="InterPro"/>
</dbReference>
<keyword evidence="6 11" id="KW-0418">Kinase</keyword>
<comment type="catalytic activity">
    <reaction evidence="1">
        <text>ATP + protein L-histidine = ADP + protein N-phospho-L-histidine.</text>
        <dbReference type="EC" id="2.7.13.3"/>
    </reaction>
</comment>
<dbReference type="RefSeq" id="WP_065919780.1">
    <property type="nucleotide sequence ID" value="NZ_CP016793.1"/>
</dbReference>
<feature type="domain" description="Signal transduction histidine kinase subgroup 3 dimerisation and phosphoacceptor" evidence="10">
    <location>
        <begin position="192"/>
        <end position="257"/>
    </location>
</feature>
<keyword evidence="8" id="KW-0902">Two-component regulatory system</keyword>
<name>A0A1B2HUU3_9PSEU</name>
<keyword evidence="5" id="KW-0547">Nucleotide-binding</keyword>
<evidence type="ECO:0000256" key="9">
    <source>
        <dbReference type="SAM" id="Phobius"/>
    </source>
</evidence>
<dbReference type="GO" id="GO:0005524">
    <property type="term" value="F:ATP binding"/>
    <property type="evidence" value="ECO:0007669"/>
    <property type="project" value="UniProtKB-KW"/>
</dbReference>
<evidence type="ECO:0000256" key="3">
    <source>
        <dbReference type="ARBA" id="ARBA00022553"/>
    </source>
</evidence>
<evidence type="ECO:0000259" key="10">
    <source>
        <dbReference type="Pfam" id="PF07730"/>
    </source>
</evidence>
<feature type="transmembrane region" description="Helical" evidence="9">
    <location>
        <begin position="44"/>
        <end position="65"/>
    </location>
</feature>
<dbReference type="SUPFAM" id="SSF55874">
    <property type="entry name" value="ATPase domain of HSP90 chaperone/DNA topoisomerase II/histidine kinase"/>
    <property type="match status" value="1"/>
</dbReference>
<keyword evidence="9" id="KW-0812">Transmembrane</keyword>
<sequence length="395" mass="41731">MPELLRSWSRVWRYLLAAAVGVVAWCAQAAVVLSEPLTAAQQDVVGAVLVLDLAFGAVTLALLPLRRRHSVVVACLTSAACAVSVTSTGSTALTVASLATRRQRVPIAVVATVFLAGSIVSEFLYRPRFQLTEGSGFDSASGVLLGGAFFAAAVATGYYVAGRRELVDSLSERALTAEREQALTAKAARDAERNRIAREMHDVLAHRISMVALHAGALTYRDDLDRGQTVEAAQTIQENARLALAELREVLGVLRADESTGMSSEGSQPTLVQLPALLADARESGSEVRFEGGDLLVHRFAEPVSRTAFRIVQEALTNARRHAPGEPVVVRLTGTAGGVLEVEIRNSLNDRAGAAVPGVGLLGLAERAELIGGTFTHGPGPDGSFGVIARLPWQS</sequence>
<keyword evidence="12" id="KW-1185">Reference proteome</keyword>
<dbReference type="InterPro" id="IPR011712">
    <property type="entry name" value="Sig_transdc_His_kin_sub3_dim/P"/>
</dbReference>
<feature type="transmembrane region" description="Helical" evidence="9">
    <location>
        <begin position="72"/>
        <end position="99"/>
    </location>
</feature>
<evidence type="ECO:0000256" key="6">
    <source>
        <dbReference type="ARBA" id="ARBA00022777"/>
    </source>
</evidence>
<evidence type="ECO:0000256" key="4">
    <source>
        <dbReference type="ARBA" id="ARBA00022679"/>
    </source>
</evidence>
<dbReference type="KEGG" id="led:BBK82_41305"/>
<dbReference type="InterPro" id="IPR036890">
    <property type="entry name" value="HATPase_C_sf"/>
</dbReference>
<dbReference type="EMBL" id="CP016793">
    <property type="protein sequence ID" value="ANZ41445.1"/>
    <property type="molecule type" value="Genomic_DNA"/>
</dbReference>
<keyword evidence="9" id="KW-1133">Transmembrane helix</keyword>
<dbReference type="Gene3D" id="3.30.565.10">
    <property type="entry name" value="Histidine kinase-like ATPase, C-terminal domain"/>
    <property type="match status" value="1"/>
</dbReference>
<dbReference type="CDD" id="cd16917">
    <property type="entry name" value="HATPase_UhpB-NarQ-NarX-like"/>
    <property type="match status" value="1"/>
</dbReference>
<dbReference type="PANTHER" id="PTHR24421:SF10">
    <property type="entry name" value="NITRATE_NITRITE SENSOR PROTEIN NARQ"/>
    <property type="match status" value="1"/>
</dbReference>
<keyword evidence="9" id="KW-0472">Membrane</keyword>
<evidence type="ECO:0000256" key="1">
    <source>
        <dbReference type="ARBA" id="ARBA00000085"/>
    </source>
</evidence>
<feature type="transmembrane region" description="Helical" evidence="9">
    <location>
        <begin position="137"/>
        <end position="161"/>
    </location>
</feature>
<dbReference type="GO" id="GO:0016020">
    <property type="term" value="C:membrane"/>
    <property type="evidence" value="ECO:0007669"/>
    <property type="project" value="InterPro"/>
</dbReference>
<dbReference type="Proteomes" id="UP000093053">
    <property type="component" value="Chromosome"/>
</dbReference>
<evidence type="ECO:0000256" key="8">
    <source>
        <dbReference type="ARBA" id="ARBA00023012"/>
    </source>
</evidence>
<proteinExistence type="predicted"/>
<evidence type="ECO:0000313" key="11">
    <source>
        <dbReference type="EMBL" id="ANZ41445.1"/>
    </source>
</evidence>
<accession>A0A1B2HUU3</accession>
<keyword evidence="4" id="KW-0808">Transferase</keyword>
<evidence type="ECO:0000256" key="2">
    <source>
        <dbReference type="ARBA" id="ARBA00012438"/>
    </source>
</evidence>
<dbReference type="PANTHER" id="PTHR24421">
    <property type="entry name" value="NITRATE/NITRITE SENSOR PROTEIN NARX-RELATED"/>
    <property type="match status" value="1"/>
</dbReference>
<keyword evidence="3" id="KW-0597">Phosphoprotein</keyword>
<evidence type="ECO:0000256" key="7">
    <source>
        <dbReference type="ARBA" id="ARBA00022840"/>
    </source>
</evidence>
<keyword evidence="7" id="KW-0067">ATP-binding</keyword>
<dbReference type="Gene3D" id="1.20.5.1930">
    <property type="match status" value="1"/>
</dbReference>
<dbReference type="AlphaFoldDB" id="A0A1B2HUU3"/>
<evidence type="ECO:0000256" key="5">
    <source>
        <dbReference type="ARBA" id="ARBA00022741"/>
    </source>
</evidence>